<reference evidence="8 10" key="1">
    <citation type="submission" date="2016-06" db="EMBL/GenBank/DDBJ databases">
        <title>Complete genome sequence of Streptomyces griseochromogenes ATCC 14511, the Blasticidin S producer.</title>
        <authorList>
            <person name="Wu L."/>
        </authorList>
    </citation>
    <scope>NUCLEOTIDE SEQUENCE [LARGE SCALE GENOMIC DNA]</scope>
    <source>
        <strain evidence="8 10">ATCC 14511</strain>
    </source>
</reference>
<dbReference type="GO" id="GO:0022857">
    <property type="term" value="F:transmembrane transporter activity"/>
    <property type="evidence" value="ECO:0007669"/>
    <property type="project" value="InterPro"/>
</dbReference>
<evidence type="ECO:0000256" key="5">
    <source>
        <dbReference type="ARBA" id="ARBA00023251"/>
    </source>
</evidence>
<reference evidence="9 11" key="2">
    <citation type="submission" date="2021-03" db="EMBL/GenBank/DDBJ databases">
        <title>Genomic Encyclopedia of Type Strains, Phase IV (KMG-IV): sequencing the most valuable type-strain genomes for metagenomic binning, comparative biology and taxonomic classification.</title>
        <authorList>
            <person name="Goeker M."/>
        </authorList>
    </citation>
    <scope>NUCLEOTIDE SEQUENCE [LARGE SCALE GENOMIC DNA]</scope>
    <source>
        <strain evidence="9 11">DSM 40499</strain>
    </source>
</reference>
<feature type="transmembrane region" description="Helical" evidence="6">
    <location>
        <begin position="200"/>
        <end position="220"/>
    </location>
</feature>
<evidence type="ECO:0000256" key="3">
    <source>
        <dbReference type="ARBA" id="ARBA00022989"/>
    </source>
</evidence>
<feature type="transmembrane region" description="Helical" evidence="6">
    <location>
        <begin position="160"/>
        <end position="179"/>
    </location>
</feature>
<dbReference type="SUPFAM" id="SSF103473">
    <property type="entry name" value="MFS general substrate transporter"/>
    <property type="match status" value="1"/>
</dbReference>
<dbReference type="PANTHER" id="PTHR42718:SF42">
    <property type="entry name" value="EXPORT PROTEIN"/>
    <property type="match status" value="1"/>
</dbReference>
<keyword evidence="3 6" id="KW-1133">Transmembrane helix</keyword>
<dbReference type="PANTHER" id="PTHR42718">
    <property type="entry name" value="MAJOR FACILITATOR SUPERFAMILY MULTIDRUG TRANSPORTER MFSC"/>
    <property type="match status" value="1"/>
</dbReference>
<feature type="domain" description="Major facilitator superfamily (MFS) profile" evidence="7">
    <location>
        <begin position="6"/>
        <end position="442"/>
    </location>
</feature>
<dbReference type="Proteomes" id="UP001519309">
    <property type="component" value="Unassembled WGS sequence"/>
</dbReference>
<comment type="subcellular location">
    <subcellularLocation>
        <location evidence="1">Cell membrane</location>
        <topology evidence="1">Multi-pass membrane protein</topology>
    </subcellularLocation>
</comment>
<dbReference type="AlphaFoldDB" id="A0A1B1AVY3"/>
<sequence length="461" mass="45813">MNRRLTLAASVAGAVLVALDGTVLTVAQPSLQRALHASYTQVQWTSTAYLVAVASLLVFAGRLGDRYGQRRLFALGMLGFGATSAGIGLAPGIGWVIGLRVAQGVCGALLQPATLGMLRTAFPPDRLAMPLAVRTSAIGLAAAAGPLVGGALVSGLGWRSVFFLGVLPALGFGLAALAGGERTTAAAPGDEVRFRPSASLDLPGALLLAVTLACFVHTLVAPPGSGAATAAGFGGAALAGAAFLRHERRTASPLLPPEVIGSPAVGAALGLLVAVSASLFGTLFVETYVLQRRLGLDPFHSALRSLPLAVLMVLSAPLCPALLRRVGARWTAGAATAALALGVLVLSRATGTLALCCAFALLGAGFGTVMVAATHVVVRHADVAAAGVAGGLQQTALNVGPVIGVAAGTALMDAGPGTALLALAAVAACAVPAARALPGRGVASITHTPDERVRAGVPARR</sequence>
<dbReference type="InterPro" id="IPR036259">
    <property type="entry name" value="MFS_trans_sf"/>
</dbReference>
<keyword evidence="4 6" id="KW-0472">Membrane</keyword>
<dbReference type="KEGG" id="sgs:AVL59_14500"/>
<dbReference type="EMBL" id="JAGGLP010000008">
    <property type="protein sequence ID" value="MBP2051459.1"/>
    <property type="molecule type" value="Genomic_DNA"/>
</dbReference>
<evidence type="ECO:0000256" key="2">
    <source>
        <dbReference type="ARBA" id="ARBA00022692"/>
    </source>
</evidence>
<feature type="transmembrane region" description="Helical" evidence="6">
    <location>
        <begin position="226"/>
        <end position="244"/>
    </location>
</feature>
<dbReference type="GO" id="GO:0046677">
    <property type="term" value="P:response to antibiotic"/>
    <property type="evidence" value="ECO:0007669"/>
    <property type="project" value="UniProtKB-KW"/>
</dbReference>
<organism evidence="8 10">
    <name type="scientific">Streptomyces griseochromogenes</name>
    <dbReference type="NCBI Taxonomy" id="68214"/>
    <lineage>
        <taxon>Bacteria</taxon>
        <taxon>Bacillati</taxon>
        <taxon>Actinomycetota</taxon>
        <taxon>Actinomycetes</taxon>
        <taxon>Kitasatosporales</taxon>
        <taxon>Streptomycetaceae</taxon>
        <taxon>Streptomyces</taxon>
    </lineage>
</organism>
<evidence type="ECO:0000256" key="1">
    <source>
        <dbReference type="ARBA" id="ARBA00004651"/>
    </source>
</evidence>
<dbReference type="Pfam" id="PF07690">
    <property type="entry name" value="MFS_1"/>
    <property type="match status" value="1"/>
</dbReference>
<dbReference type="RefSeq" id="WP_067303805.1">
    <property type="nucleotide sequence ID" value="NZ_CP016279.1"/>
</dbReference>
<dbReference type="PROSITE" id="PS50850">
    <property type="entry name" value="MFS"/>
    <property type="match status" value="1"/>
</dbReference>
<feature type="transmembrane region" description="Helical" evidence="6">
    <location>
        <begin position="72"/>
        <end position="95"/>
    </location>
</feature>
<feature type="transmembrane region" description="Helical" evidence="6">
    <location>
        <begin position="352"/>
        <end position="373"/>
    </location>
</feature>
<evidence type="ECO:0000313" key="9">
    <source>
        <dbReference type="EMBL" id="MBP2051459.1"/>
    </source>
</evidence>
<feature type="transmembrane region" description="Helical" evidence="6">
    <location>
        <begin position="264"/>
        <end position="285"/>
    </location>
</feature>
<dbReference type="Gene3D" id="1.20.1250.20">
    <property type="entry name" value="MFS general substrate transporter like domains"/>
    <property type="match status" value="1"/>
</dbReference>
<feature type="transmembrane region" description="Helical" evidence="6">
    <location>
        <begin position="305"/>
        <end position="323"/>
    </location>
</feature>
<feature type="transmembrane region" description="Helical" evidence="6">
    <location>
        <begin position="131"/>
        <end position="154"/>
    </location>
</feature>
<dbReference type="STRING" id="68214.AVL59_14500"/>
<gene>
    <name evidence="8" type="ORF">AVL59_14500</name>
    <name evidence="9" type="ORF">J2Z21_004430</name>
</gene>
<evidence type="ECO:0000256" key="4">
    <source>
        <dbReference type="ARBA" id="ARBA00023136"/>
    </source>
</evidence>
<keyword evidence="5" id="KW-0046">Antibiotic resistance</keyword>
<proteinExistence type="predicted"/>
<keyword evidence="2 6" id="KW-0812">Transmembrane</keyword>
<dbReference type="InterPro" id="IPR020846">
    <property type="entry name" value="MFS_dom"/>
</dbReference>
<dbReference type="InterPro" id="IPR011701">
    <property type="entry name" value="MFS"/>
</dbReference>
<dbReference type="EMBL" id="CP016279">
    <property type="protein sequence ID" value="ANP50672.1"/>
    <property type="molecule type" value="Genomic_DNA"/>
</dbReference>
<dbReference type="OrthoDB" id="4334754at2"/>
<dbReference type="CDD" id="cd17321">
    <property type="entry name" value="MFS_MMR_MDR_like"/>
    <property type="match status" value="1"/>
</dbReference>
<dbReference type="GO" id="GO:0005886">
    <property type="term" value="C:plasma membrane"/>
    <property type="evidence" value="ECO:0007669"/>
    <property type="project" value="UniProtKB-SubCell"/>
</dbReference>
<evidence type="ECO:0000259" key="7">
    <source>
        <dbReference type="PROSITE" id="PS50850"/>
    </source>
</evidence>
<name>A0A1B1AVY3_9ACTN</name>
<accession>A0A1B1AVY3</accession>
<evidence type="ECO:0000313" key="8">
    <source>
        <dbReference type="EMBL" id="ANP50672.1"/>
    </source>
</evidence>
<evidence type="ECO:0000313" key="10">
    <source>
        <dbReference type="Proteomes" id="UP000092659"/>
    </source>
</evidence>
<dbReference type="Proteomes" id="UP000092659">
    <property type="component" value="Chromosome"/>
</dbReference>
<evidence type="ECO:0000256" key="6">
    <source>
        <dbReference type="SAM" id="Phobius"/>
    </source>
</evidence>
<evidence type="ECO:0000313" key="11">
    <source>
        <dbReference type="Proteomes" id="UP001519309"/>
    </source>
</evidence>
<keyword evidence="11" id="KW-1185">Reference proteome</keyword>
<feature type="transmembrane region" description="Helical" evidence="6">
    <location>
        <begin position="41"/>
        <end position="60"/>
    </location>
</feature>
<protein>
    <submittedName>
        <fullName evidence="9">MFS family permease</fullName>
    </submittedName>
    <submittedName>
        <fullName evidence="8">MFS transporter</fullName>
    </submittedName>
</protein>
<feature type="transmembrane region" description="Helical" evidence="6">
    <location>
        <begin position="330"/>
        <end position="346"/>
    </location>
</feature>
<dbReference type="Gene3D" id="1.20.1720.10">
    <property type="entry name" value="Multidrug resistance protein D"/>
    <property type="match status" value="1"/>
</dbReference>